<dbReference type="InterPro" id="IPR036513">
    <property type="entry name" value="STAS_dom_sf"/>
</dbReference>
<dbReference type="InterPro" id="IPR002645">
    <property type="entry name" value="STAS_dom"/>
</dbReference>
<dbReference type="SUPFAM" id="SSF52091">
    <property type="entry name" value="SpoIIaa-like"/>
    <property type="match status" value="1"/>
</dbReference>
<dbReference type="PROSITE" id="PS50801">
    <property type="entry name" value="STAS"/>
    <property type="match status" value="1"/>
</dbReference>
<dbReference type="AlphaFoldDB" id="A0A1F6CC04"/>
<dbReference type="CDD" id="cd07043">
    <property type="entry name" value="STAS_anti-anti-sigma_factors"/>
    <property type="match status" value="1"/>
</dbReference>
<dbReference type="InterPro" id="IPR058548">
    <property type="entry name" value="MlaB-like_STAS"/>
</dbReference>
<sequence>MLRITVMSQTKEEVVLKVEGRVSGADVELLEQEGTRYLRDAGRLTLDLTGVRFIDEAGLALLQRWSGERLTLRGGSPFVCALLAAHGLLSHEGGPHGG</sequence>
<dbReference type="EMBL" id="MFKF01000287">
    <property type="protein sequence ID" value="OGG46714.1"/>
    <property type="molecule type" value="Genomic_DNA"/>
</dbReference>
<proteinExistence type="predicted"/>
<dbReference type="Pfam" id="PF13466">
    <property type="entry name" value="STAS_2"/>
    <property type="match status" value="1"/>
</dbReference>
<feature type="domain" description="STAS" evidence="1">
    <location>
        <begin position="14"/>
        <end position="62"/>
    </location>
</feature>
<reference evidence="2 3" key="1">
    <citation type="journal article" date="2016" name="Nat. Commun.">
        <title>Thousands of microbial genomes shed light on interconnected biogeochemical processes in an aquifer system.</title>
        <authorList>
            <person name="Anantharaman K."/>
            <person name="Brown C.T."/>
            <person name="Hug L.A."/>
            <person name="Sharon I."/>
            <person name="Castelle C.J."/>
            <person name="Probst A.J."/>
            <person name="Thomas B.C."/>
            <person name="Singh A."/>
            <person name="Wilkins M.J."/>
            <person name="Karaoz U."/>
            <person name="Brodie E.L."/>
            <person name="Williams K.H."/>
            <person name="Hubbard S.S."/>
            <person name="Banfield J.F."/>
        </authorList>
    </citation>
    <scope>NUCLEOTIDE SEQUENCE [LARGE SCALE GENOMIC DNA]</scope>
    <source>
        <strain evidence="3">RIFCSPLOWO2_12_FULL_64_10</strain>
    </source>
</reference>
<name>A0A1F6CC04_HANXR</name>
<evidence type="ECO:0000259" key="1">
    <source>
        <dbReference type="PROSITE" id="PS50801"/>
    </source>
</evidence>
<comment type="caution">
    <text evidence="2">The sequence shown here is derived from an EMBL/GenBank/DDBJ whole genome shotgun (WGS) entry which is preliminary data.</text>
</comment>
<gene>
    <name evidence="2" type="ORF">A3F84_20335</name>
</gene>
<dbReference type="Proteomes" id="UP000178606">
    <property type="component" value="Unassembled WGS sequence"/>
</dbReference>
<organism evidence="2 3">
    <name type="scientific">Handelsmanbacteria sp. (strain RIFCSPLOWO2_12_FULL_64_10)</name>
    <dbReference type="NCBI Taxonomy" id="1817868"/>
    <lineage>
        <taxon>Bacteria</taxon>
        <taxon>Candidatus Handelsmaniibacteriota</taxon>
    </lineage>
</organism>
<accession>A0A1F6CC04</accession>
<dbReference type="Gene3D" id="3.30.750.24">
    <property type="entry name" value="STAS domain"/>
    <property type="match status" value="1"/>
</dbReference>
<protein>
    <recommendedName>
        <fullName evidence="1">STAS domain-containing protein</fullName>
    </recommendedName>
</protein>
<evidence type="ECO:0000313" key="2">
    <source>
        <dbReference type="EMBL" id="OGG46714.1"/>
    </source>
</evidence>
<evidence type="ECO:0000313" key="3">
    <source>
        <dbReference type="Proteomes" id="UP000178606"/>
    </source>
</evidence>